<comment type="function">
    <text evidence="4 5">Required for flagellar hook formation. May act as a scaffolding protein.</text>
</comment>
<feature type="domain" description="FlgD Tudor-like" evidence="8">
    <location>
        <begin position="88"/>
        <end position="220"/>
    </location>
</feature>
<evidence type="ECO:0000313" key="9">
    <source>
        <dbReference type="EMBL" id="MFC3109608.1"/>
    </source>
</evidence>
<proteinExistence type="inferred from homology"/>
<protein>
    <recommendedName>
        <fullName evidence="2 5">Basal-body rod modification protein FlgD</fullName>
    </recommendedName>
</protein>
<dbReference type="InterPro" id="IPR025963">
    <property type="entry name" value="FLgD_Tudor"/>
</dbReference>
<name>A0ABV7F3G1_9BURK</name>
<dbReference type="RefSeq" id="WP_390332098.1">
    <property type="nucleotide sequence ID" value="NZ_JBHRTP010000054.1"/>
</dbReference>
<evidence type="ECO:0000313" key="10">
    <source>
        <dbReference type="Proteomes" id="UP001595530"/>
    </source>
</evidence>
<sequence length="223" mass="22623">MTTIQNNTVSPSLLNTMNPTTAASTDSTAATQDRFMKLLVTQMKNQDPLNPLDNAQVTSQLAQLSTVTGIDKVNTTLQSLMSSMQSGQSLQAAGMIGHSVLAPGSGLELASGKSVFGVDLASAVDKVAVTIKDAAGNTVRKMDLGSQPAGMQPLVWDGTTDTGAAAADGQYTFAVSAVAGSAPVAATALALGQVLSVSTGAQGVSLNVRNIGSVVMADIRQIL</sequence>
<dbReference type="Pfam" id="PF03963">
    <property type="entry name" value="FlgD"/>
    <property type="match status" value="1"/>
</dbReference>
<keyword evidence="9" id="KW-0282">Flagellum</keyword>
<evidence type="ECO:0000256" key="3">
    <source>
        <dbReference type="ARBA" id="ARBA00022795"/>
    </source>
</evidence>
<evidence type="ECO:0000259" key="8">
    <source>
        <dbReference type="Pfam" id="PF13861"/>
    </source>
</evidence>
<comment type="caution">
    <text evidence="9">The sequence shown here is derived from an EMBL/GenBank/DDBJ whole genome shotgun (WGS) entry which is preliminary data.</text>
</comment>
<dbReference type="Pfam" id="PF13861">
    <property type="entry name" value="FLgD_tudor"/>
    <property type="match status" value="1"/>
</dbReference>
<dbReference type="Proteomes" id="UP001595530">
    <property type="component" value="Unassembled WGS sequence"/>
</dbReference>
<feature type="region of interest" description="Disordered" evidence="6">
    <location>
        <begin position="1"/>
        <end position="29"/>
    </location>
</feature>
<feature type="compositionally biased region" description="Polar residues" evidence="6">
    <location>
        <begin position="1"/>
        <end position="19"/>
    </location>
</feature>
<accession>A0ABV7F3G1</accession>
<dbReference type="InterPro" id="IPR025965">
    <property type="entry name" value="FlgD/Vpr_Ig-like"/>
</dbReference>
<evidence type="ECO:0000256" key="4">
    <source>
        <dbReference type="ARBA" id="ARBA00024746"/>
    </source>
</evidence>
<keyword evidence="9" id="KW-0966">Cell projection</keyword>
<gene>
    <name evidence="9" type="ORF">ACFOFO_16820</name>
</gene>
<dbReference type="Gene3D" id="2.30.30.910">
    <property type="match status" value="1"/>
</dbReference>
<evidence type="ECO:0000256" key="6">
    <source>
        <dbReference type="SAM" id="MobiDB-lite"/>
    </source>
</evidence>
<evidence type="ECO:0000256" key="2">
    <source>
        <dbReference type="ARBA" id="ARBA00016013"/>
    </source>
</evidence>
<feature type="domain" description="FlgD/Vpr Ig-like" evidence="7">
    <location>
        <begin position="110"/>
        <end position="180"/>
    </location>
</feature>
<dbReference type="Gene3D" id="2.60.40.4070">
    <property type="match status" value="1"/>
</dbReference>
<feature type="compositionally biased region" description="Low complexity" evidence="6">
    <location>
        <begin position="20"/>
        <end position="29"/>
    </location>
</feature>
<keyword evidence="10" id="KW-1185">Reference proteome</keyword>
<evidence type="ECO:0000256" key="1">
    <source>
        <dbReference type="ARBA" id="ARBA00010577"/>
    </source>
</evidence>
<evidence type="ECO:0000259" key="7">
    <source>
        <dbReference type="Pfam" id="PF13860"/>
    </source>
</evidence>
<dbReference type="InterPro" id="IPR005648">
    <property type="entry name" value="FlgD"/>
</dbReference>
<dbReference type="Pfam" id="PF13860">
    <property type="entry name" value="FlgD_ig"/>
    <property type="match status" value="1"/>
</dbReference>
<organism evidence="9 10">
    <name type="scientific">Undibacterium arcticum</name>
    <dbReference type="NCBI Taxonomy" id="1762892"/>
    <lineage>
        <taxon>Bacteria</taxon>
        <taxon>Pseudomonadati</taxon>
        <taxon>Pseudomonadota</taxon>
        <taxon>Betaproteobacteria</taxon>
        <taxon>Burkholderiales</taxon>
        <taxon>Oxalobacteraceae</taxon>
        <taxon>Undibacterium</taxon>
    </lineage>
</organism>
<keyword evidence="3 5" id="KW-1005">Bacterial flagellum biogenesis</keyword>
<evidence type="ECO:0000256" key="5">
    <source>
        <dbReference type="RuleBase" id="RU362076"/>
    </source>
</evidence>
<reference evidence="10" key="1">
    <citation type="journal article" date="2019" name="Int. J. Syst. Evol. Microbiol.">
        <title>The Global Catalogue of Microorganisms (GCM) 10K type strain sequencing project: providing services to taxonomists for standard genome sequencing and annotation.</title>
        <authorList>
            <consortium name="The Broad Institute Genomics Platform"/>
            <consortium name="The Broad Institute Genome Sequencing Center for Infectious Disease"/>
            <person name="Wu L."/>
            <person name="Ma J."/>
        </authorList>
    </citation>
    <scope>NUCLEOTIDE SEQUENCE [LARGE SCALE GENOMIC DNA]</scope>
    <source>
        <strain evidence="10">KCTC 42986</strain>
    </source>
</reference>
<keyword evidence="9" id="KW-0969">Cilium</keyword>
<comment type="similarity">
    <text evidence="1 5">Belongs to the FlgD family.</text>
</comment>
<dbReference type="EMBL" id="JBHRTP010000054">
    <property type="protein sequence ID" value="MFC3109608.1"/>
    <property type="molecule type" value="Genomic_DNA"/>
</dbReference>